<evidence type="ECO:0000313" key="3">
    <source>
        <dbReference type="Proteomes" id="UP000236333"/>
    </source>
</evidence>
<organism evidence="2 3">
    <name type="scientific">Tetrabaena socialis</name>
    <dbReference type="NCBI Taxonomy" id="47790"/>
    <lineage>
        <taxon>Eukaryota</taxon>
        <taxon>Viridiplantae</taxon>
        <taxon>Chlorophyta</taxon>
        <taxon>core chlorophytes</taxon>
        <taxon>Chlorophyceae</taxon>
        <taxon>CS clade</taxon>
        <taxon>Chlamydomonadales</taxon>
        <taxon>Tetrabaenaceae</taxon>
        <taxon>Tetrabaena</taxon>
    </lineage>
</organism>
<feature type="domain" description="YHYH" evidence="1">
    <location>
        <begin position="72"/>
        <end position="160"/>
    </location>
</feature>
<dbReference type="EMBL" id="PGGS01000084">
    <property type="protein sequence ID" value="PNH09590.1"/>
    <property type="molecule type" value="Genomic_DNA"/>
</dbReference>
<comment type="caution">
    <text evidence="2">The sequence shown here is derived from an EMBL/GenBank/DDBJ whole genome shotgun (WGS) entry which is preliminary data.</text>
</comment>
<dbReference type="Proteomes" id="UP000236333">
    <property type="component" value="Unassembled WGS sequence"/>
</dbReference>
<reference evidence="2 3" key="1">
    <citation type="journal article" date="2017" name="Mol. Biol. Evol.">
        <title>The 4-celled Tetrabaena socialis nuclear genome reveals the essential components for genetic control of cell number at the origin of multicellularity in the volvocine lineage.</title>
        <authorList>
            <person name="Featherston J."/>
            <person name="Arakaki Y."/>
            <person name="Hanschen E.R."/>
            <person name="Ferris P.J."/>
            <person name="Michod R.E."/>
            <person name="Olson B.J.S.C."/>
            <person name="Nozaki H."/>
            <person name="Durand P.M."/>
        </authorList>
    </citation>
    <scope>NUCLEOTIDE SEQUENCE [LARGE SCALE GENOMIC DNA]</scope>
    <source>
        <strain evidence="2 3">NIES-571</strain>
    </source>
</reference>
<dbReference type="InterPro" id="IPR025924">
    <property type="entry name" value="YHYH_dom"/>
</dbReference>
<dbReference type="PANTHER" id="PTHR30289:SF8">
    <property type="entry name" value="YHYH DOMAIN-CONTAINING PROTEIN"/>
    <property type="match status" value="1"/>
</dbReference>
<dbReference type="Pfam" id="PF14240">
    <property type="entry name" value="YHYH"/>
    <property type="match status" value="1"/>
</dbReference>
<name>A0A2J8AAP1_9CHLO</name>
<dbReference type="PANTHER" id="PTHR30289">
    <property type="entry name" value="UNCHARACTERIZED PROTEIN YBCL-RELATED"/>
    <property type="match status" value="1"/>
</dbReference>
<sequence>MPRLAGNGKIIALDSSSTATDYSVLLGGCPQYSPFNQTTGNTPSQKNRTVTLKRTPVLSSTVTYVGRKASGNTTNTTPLMGFIGFAINGVAIYNDADAQLLDAYIQEGHTMDGCRGHADPSGTYHYHSEPGQGCVYTDTAGRHSPLFGVMLDSIPIYGALGDGGVAPTNLDECGGHTDTAHPFYHYHVAANLQPPYVIKCFKGCIFSANGNNASIIVGAAGSRWRALLAALPAAAALVLFRRGVA</sequence>
<evidence type="ECO:0000259" key="1">
    <source>
        <dbReference type="Pfam" id="PF14240"/>
    </source>
</evidence>
<evidence type="ECO:0000313" key="2">
    <source>
        <dbReference type="EMBL" id="PNH09590.1"/>
    </source>
</evidence>
<proteinExistence type="predicted"/>
<gene>
    <name evidence="2" type="ORF">TSOC_003776</name>
</gene>
<accession>A0A2J8AAP1</accession>
<dbReference type="AlphaFoldDB" id="A0A2J8AAP1"/>
<protein>
    <recommendedName>
        <fullName evidence="1">YHYH domain-containing protein</fullName>
    </recommendedName>
</protein>
<dbReference type="OrthoDB" id="2151241at2759"/>
<keyword evidence="3" id="KW-1185">Reference proteome</keyword>